<keyword evidence="2" id="KW-0808">Transferase</keyword>
<dbReference type="Gene3D" id="3.30.1050.10">
    <property type="entry name" value="SCP2 sterol-binding domain"/>
    <property type="match status" value="1"/>
</dbReference>
<protein>
    <submittedName>
        <fullName evidence="2">GNAT family N-acetyltransferase</fullName>
        <ecNumber evidence="2">2.3.1.-</ecNumber>
    </submittedName>
</protein>
<comment type="caution">
    <text evidence="2">The sequence shown here is derived from an EMBL/GenBank/DDBJ whole genome shotgun (WGS) entry which is preliminary data.</text>
</comment>
<feature type="domain" description="N-acetyltransferase" evidence="1">
    <location>
        <begin position="1"/>
        <end position="141"/>
    </location>
</feature>
<dbReference type="RefSeq" id="WP_213146259.1">
    <property type="nucleotide sequence ID" value="NZ_JAGYPE020000005.1"/>
</dbReference>
<dbReference type="PROSITE" id="PS51186">
    <property type="entry name" value="GNAT"/>
    <property type="match status" value="1"/>
</dbReference>
<dbReference type="InterPro" id="IPR025559">
    <property type="entry name" value="Eis_dom"/>
</dbReference>
<dbReference type="InterPro" id="IPR051554">
    <property type="entry name" value="Acetyltransferase_Eis"/>
</dbReference>
<keyword evidence="2" id="KW-0012">Acyltransferase</keyword>
<dbReference type="Pfam" id="PF13527">
    <property type="entry name" value="Acetyltransf_9"/>
    <property type="match status" value="1"/>
</dbReference>
<dbReference type="Pfam" id="PF17668">
    <property type="entry name" value="Acetyltransf_17"/>
    <property type="match status" value="1"/>
</dbReference>
<dbReference type="EMBL" id="JAGYPE010000007">
    <property type="protein sequence ID" value="MBS4186454.1"/>
    <property type="molecule type" value="Genomic_DNA"/>
</dbReference>
<dbReference type="SUPFAM" id="SSF55718">
    <property type="entry name" value="SCP-like"/>
    <property type="match status" value="1"/>
</dbReference>
<sequence length="391" mass="45962">MLVREVTEAEYLETMKLSEYAFQYKVPEDSIPARKEALKNHKILGIWDEGNLAAKLHIIPLSVYMMDAEWKMGGIAGVATYPEYRRTGYVKSLMIESLKQMHDDNQIVSLLHPFDIGFYRKYGWEILTDKIKVTIKKINLKFLEPQQGFIKRYSKDTHNEEIERIYQQFCSQYTGMLKRETDWWKRSVYDDHSQLAVYYRSEKEALGYMLYYVKDQKMKVLELVALDHEARIGLWNFICQHDSMVDTVTMELAGHDPFPYFLPQPNVKQEVSPYFMARIVDAEECLKRFPFVHENEPLFLHLEDSHGPWNNGSYLLGNGEIKMFKEKTGSQCVHPPKKGIRLNINSLSAILFGYKRPMELYEMGYLKGSKNEIELFEKKVPPIKSAFFDFF</sequence>
<evidence type="ECO:0000313" key="2">
    <source>
        <dbReference type="EMBL" id="MBS4186454.1"/>
    </source>
</evidence>
<evidence type="ECO:0000313" key="4">
    <source>
        <dbReference type="Proteomes" id="UP000677265"/>
    </source>
</evidence>
<dbReference type="Gene3D" id="3.40.630.30">
    <property type="match status" value="2"/>
</dbReference>
<gene>
    <name evidence="3" type="ORF">KHB02_004680</name>
    <name evidence="2" type="ORF">KHB02_34380</name>
</gene>
<dbReference type="Proteomes" id="UP000677265">
    <property type="component" value="Unassembled WGS sequence"/>
</dbReference>
<keyword evidence="4" id="KW-1185">Reference proteome</keyword>
<proteinExistence type="predicted"/>
<dbReference type="SUPFAM" id="SSF55729">
    <property type="entry name" value="Acyl-CoA N-acyltransferases (Nat)"/>
    <property type="match status" value="1"/>
</dbReference>
<dbReference type="EC" id="2.3.1.-" evidence="2"/>
<dbReference type="InterPro" id="IPR016181">
    <property type="entry name" value="Acyl_CoA_acyltransferase"/>
</dbReference>
<dbReference type="InterPro" id="IPR041380">
    <property type="entry name" value="Acetyltransf_17"/>
</dbReference>
<reference evidence="2" key="1">
    <citation type="submission" date="2021-05" db="EMBL/GenBank/DDBJ databases">
        <title>Novel Bacillus species.</title>
        <authorList>
            <person name="Liu G."/>
        </authorList>
    </citation>
    <scope>NUCLEOTIDE SEQUENCE</scope>
    <source>
        <strain evidence="2 4">FJAT-50051</strain>
    </source>
</reference>
<dbReference type="GO" id="GO:0030649">
    <property type="term" value="P:aminoglycoside antibiotic catabolic process"/>
    <property type="evidence" value="ECO:0007669"/>
    <property type="project" value="TreeGrafter"/>
</dbReference>
<dbReference type="InterPro" id="IPR000182">
    <property type="entry name" value="GNAT_dom"/>
</dbReference>
<evidence type="ECO:0000259" key="1">
    <source>
        <dbReference type="PROSITE" id="PS51186"/>
    </source>
</evidence>
<evidence type="ECO:0000313" key="3">
    <source>
        <dbReference type="EMBL" id="MCH6264821.1"/>
    </source>
</evidence>
<dbReference type="PANTHER" id="PTHR37817:SF1">
    <property type="entry name" value="N-ACETYLTRANSFERASE EIS"/>
    <property type="match status" value="1"/>
</dbReference>
<accession>A0A942T5G2</accession>
<dbReference type="InterPro" id="IPR036527">
    <property type="entry name" value="SCP2_sterol-bd_dom_sf"/>
</dbReference>
<dbReference type="PANTHER" id="PTHR37817">
    <property type="entry name" value="N-ACETYLTRANSFERASE EIS"/>
    <property type="match status" value="1"/>
</dbReference>
<name>A0A942T5G2_9BACI</name>
<dbReference type="Pfam" id="PF13530">
    <property type="entry name" value="SCP2_2"/>
    <property type="match status" value="1"/>
</dbReference>
<dbReference type="EMBL" id="JAGYPE020000005">
    <property type="protein sequence ID" value="MCH6264821.1"/>
    <property type="molecule type" value="Genomic_DNA"/>
</dbReference>
<dbReference type="AlphaFoldDB" id="A0A942T5G2"/>
<dbReference type="GO" id="GO:0034069">
    <property type="term" value="F:aminoglycoside N-acetyltransferase activity"/>
    <property type="evidence" value="ECO:0007669"/>
    <property type="project" value="TreeGrafter"/>
</dbReference>
<organism evidence="2">
    <name type="scientific">Neobacillus citreus</name>
    <dbReference type="NCBI Taxonomy" id="2833578"/>
    <lineage>
        <taxon>Bacteria</taxon>
        <taxon>Bacillati</taxon>
        <taxon>Bacillota</taxon>
        <taxon>Bacilli</taxon>
        <taxon>Bacillales</taxon>
        <taxon>Bacillaceae</taxon>
        <taxon>Neobacillus</taxon>
    </lineage>
</organism>